<feature type="region of interest" description="Disordered" evidence="3">
    <location>
        <begin position="525"/>
        <end position="545"/>
    </location>
</feature>
<dbReference type="AlphaFoldDB" id="A0ABD3X3A7"/>
<dbReference type="Proteomes" id="UP001634394">
    <property type="component" value="Unassembled WGS sequence"/>
</dbReference>
<evidence type="ECO:0000313" key="5">
    <source>
        <dbReference type="EMBL" id="KAL3879978.1"/>
    </source>
</evidence>
<dbReference type="InterPro" id="IPR006607">
    <property type="entry name" value="DM15"/>
</dbReference>
<evidence type="ECO:0000256" key="1">
    <source>
        <dbReference type="ARBA" id="ARBA00022884"/>
    </source>
</evidence>
<dbReference type="FunFam" id="1.10.10.10:FF:000131">
    <property type="entry name" value="la-related protein 1B isoform X2"/>
    <property type="match status" value="1"/>
</dbReference>
<feature type="compositionally biased region" description="Basic residues" evidence="3">
    <location>
        <begin position="286"/>
        <end position="303"/>
    </location>
</feature>
<dbReference type="Pfam" id="PF21071">
    <property type="entry name" value="LARP1_HEAT"/>
    <property type="match status" value="1"/>
</dbReference>
<feature type="compositionally biased region" description="Low complexity" evidence="3">
    <location>
        <begin position="1041"/>
        <end position="1054"/>
    </location>
</feature>
<sequence length="1107" mass="124268">MATAVTSSGIPDATRTMSEVHLVDSPCPEQSTYPTENDDNLVNEPETNSKVSPTKDIKEKVKIFDNKNFVEAPIPKTNPWNKAKPVPEKTPSVEKEIKTESSATVLKANVSSPPPKEKNSGTLSDENWPALSEVIEQTARKPPQMKPPGTVNSTSNNTGSTSPPASLSDSGGDDSSKENKENTSSSEDHQKTPKKKGSKQKWVPLDIEPPKSGRSGRRSRSAGRSPRNTSSNSELKTAEKSSNAGQKAKLADRKSNSFDKKGAESDNWRRDMRPPSPRDGRSQFGHNKRGVRGGARGRGRGRGRGRDVDSLTGKDMQYSKDEHFFIDNGSNPGGPNFGTVYFPPYLDDGVLKEYVRKQIEYYFSEDNLQRDFFLRRRMNSEGWIPISLIAGFHRMQALTQDVALIIQSLHDSTVLDLSKDQLKVRAKITPEKWPIIEQPSTLVSDIARISNLHADVPEFVPGQLYNPHPTQTAMNEGMNDDAKSENGKGRRSSYSDYFSTPVLSSSAPELQGEWREVKRRVKLAKKKEEESASFSEKKKQKEEPEELDFMFDEEIELEGVGRRNNFSEWSDDDDDDYEIPDSEINKILIVTQTPPAFRKHPGGDRTGGHIARAKITADMIKAINDGLYYYEQDLQEGSLESKFQDFKTVNLVSVEEFYTMTSAVEPKFENPQEPPPPPPVSKPTQVLTVPSPPLVQDVARSLPTYVPSTPGRQDKGPRTPRERKDSERIRFYPVAKDSTRPPDPQTPRKRKTKHSNNPPVEGHVGWIMDYREHRPSRSRNNSTSNSEPDLSMLSSSYGSTPHSFPAFQHPSHELLQENGFVWHVYHKYHAKCLKDRKKMGVGQSQEMNTLFRFWSFFLRQHFNKKMYTEFKTLAVEDSREGYRYGLECLFRYFSYGLEKKFRSDLFKDFQEETIRDYENGQLYGLEKFWAFLKYSRKYVDIDPKLKEWLSKYKRLEDFRVEPLEEDKDGSGIHHVSSLSSTGRKSRHNSGQGLMHPSQSKVGVGAAAQSHGQPTTTAQSKTLSGSSSKGKFKESTSAAPFKSKAAESATASTSKGKSKDKPVESTSLSSVKGSSKDTPKESTKINTNDTKSSAKPAETTSASSTLDK</sequence>
<keyword evidence="6" id="KW-1185">Reference proteome</keyword>
<accession>A0ABD3X3A7</accession>
<feature type="region of interest" description="Disordered" evidence="3">
    <location>
        <begin position="1"/>
        <end position="20"/>
    </location>
</feature>
<dbReference type="PANTHER" id="PTHR22792">
    <property type="entry name" value="LUPUS LA PROTEIN-RELATED"/>
    <property type="match status" value="1"/>
</dbReference>
<reference evidence="5 6" key="1">
    <citation type="submission" date="2024-11" db="EMBL/GenBank/DDBJ databases">
        <title>Chromosome-level genome assembly of the freshwater bivalve Anodonta woodiana.</title>
        <authorList>
            <person name="Chen X."/>
        </authorList>
    </citation>
    <scope>NUCLEOTIDE SEQUENCE [LARGE SCALE GENOMIC DNA]</scope>
    <source>
        <strain evidence="5">MN2024</strain>
        <tissue evidence="5">Gills</tissue>
    </source>
</reference>
<keyword evidence="1 2" id="KW-0694">RNA-binding</keyword>
<feature type="region of interest" description="Disordered" evidence="3">
    <location>
        <begin position="460"/>
        <end position="495"/>
    </location>
</feature>
<dbReference type="GO" id="GO:0003723">
    <property type="term" value="F:RNA binding"/>
    <property type="evidence" value="ECO:0007669"/>
    <property type="project" value="UniProtKB-UniRule"/>
</dbReference>
<dbReference type="SUPFAM" id="SSF46785">
    <property type="entry name" value="Winged helix' DNA-binding domain"/>
    <property type="match status" value="1"/>
</dbReference>
<organism evidence="5 6">
    <name type="scientific">Sinanodonta woodiana</name>
    <name type="common">Chinese pond mussel</name>
    <name type="synonym">Anodonta woodiana</name>
    <dbReference type="NCBI Taxonomy" id="1069815"/>
    <lineage>
        <taxon>Eukaryota</taxon>
        <taxon>Metazoa</taxon>
        <taxon>Spiralia</taxon>
        <taxon>Lophotrochozoa</taxon>
        <taxon>Mollusca</taxon>
        <taxon>Bivalvia</taxon>
        <taxon>Autobranchia</taxon>
        <taxon>Heteroconchia</taxon>
        <taxon>Palaeoheterodonta</taxon>
        <taxon>Unionida</taxon>
        <taxon>Unionoidea</taxon>
        <taxon>Unionidae</taxon>
        <taxon>Unioninae</taxon>
        <taxon>Sinanodonta</taxon>
    </lineage>
</organism>
<evidence type="ECO:0000313" key="6">
    <source>
        <dbReference type="Proteomes" id="UP001634394"/>
    </source>
</evidence>
<feature type="compositionally biased region" description="Basic and acidic residues" evidence="3">
    <location>
        <begin position="1073"/>
        <end position="1082"/>
    </location>
</feature>
<feature type="domain" description="HTH La-type RNA-binding" evidence="4">
    <location>
        <begin position="345"/>
        <end position="437"/>
    </location>
</feature>
<feature type="compositionally biased region" description="Basic and acidic residues" evidence="3">
    <location>
        <begin position="174"/>
        <end position="191"/>
    </location>
</feature>
<feature type="compositionally biased region" description="Polar residues" evidence="3">
    <location>
        <begin position="226"/>
        <end position="245"/>
    </location>
</feature>
<dbReference type="InterPro" id="IPR036390">
    <property type="entry name" value="WH_DNA-bd_sf"/>
</dbReference>
<comment type="caution">
    <text evidence="5">The sequence shown here is derived from an EMBL/GenBank/DDBJ whole genome shotgun (WGS) entry which is preliminary data.</text>
</comment>
<gene>
    <name evidence="5" type="ORF">ACJMK2_032252</name>
</gene>
<feature type="compositionally biased region" description="Low complexity" evidence="3">
    <location>
        <begin position="1019"/>
        <end position="1028"/>
    </location>
</feature>
<dbReference type="SMART" id="SM00715">
    <property type="entry name" value="LA"/>
    <property type="match status" value="1"/>
</dbReference>
<dbReference type="InterPro" id="IPR006630">
    <property type="entry name" value="La_HTH"/>
</dbReference>
<dbReference type="PANTHER" id="PTHR22792:SF132">
    <property type="entry name" value="LA-RELATED PROTEIN 1"/>
    <property type="match status" value="1"/>
</dbReference>
<feature type="compositionally biased region" description="Basic and acidic residues" evidence="3">
    <location>
        <begin position="249"/>
        <end position="281"/>
    </location>
</feature>
<dbReference type="Gene3D" id="1.10.10.10">
    <property type="entry name" value="Winged helix-like DNA-binding domain superfamily/Winged helix DNA-binding domain"/>
    <property type="match status" value="1"/>
</dbReference>
<evidence type="ECO:0000259" key="4">
    <source>
        <dbReference type="PROSITE" id="PS50961"/>
    </source>
</evidence>
<dbReference type="EMBL" id="JBJQND010000004">
    <property type="protein sequence ID" value="KAL3879978.1"/>
    <property type="molecule type" value="Genomic_DNA"/>
</dbReference>
<feature type="compositionally biased region" description="Polar residues" evidence="3">
    <location>
        <begin position="1009"/>
        <end position="1018"/>
    </location>
</feature>
<feature type="compositionally biased region" description="Polar residues" evidence="3">
    <location>
        <begin position="976"/>
        <end position="1000"/>
    </location>
</feature>
<dbReference type="Pfam" id="PF05383">
    <property type="entry name" value="La"/>
    <property type="match status" value="1"/>
</dbReference>
<protein>
    <recommendedName>
        <fullName evidence="4">HTH La-type RNA-binding domain-containing protein</fullName>
    </recommendedName>
</protein>
<evidence type="ECO:0000256" key="3">
    <source>
        <dbReference type="SAM" id="MobiDB-lite"/>
    </source>
</evidence>
<dbReference type="InterPro" id="IPR036388">
    <property type="entry name" value="WH-like_DNA-bd_sf"/>
</dbReference>
<dbReference type="SMART" id="SM00684">
    <property type="entry name" value="DM15"/>
    <property type="match status" value="3"/>
</dbReference>
<feature type="region of interest" description="Disordered" evidence="3">
    <location>
        <begin position="666"/>
        <end position="689"/>
    </location>
</feature>
<feature type="region of interest" description="Disordered" evidence="3">
    <location>
        <begin position="702"/>
        <end position="797"/>
    </location>
</feature>
<dbReference type="InterPro" id="IPR045180">
    <property type="entry name" value="La_dom_prot"/>
</dbReference>
<feature type="region of interest" description="Disordered" evidence="3">
    <location>
        <begin position="966"/>
        <end position="1107"/>
    </location>
</feature>
<feature type="compositionally biased region" description="Low complexity" evidence="3">
    <location>
        <begin position="147"/>
        <end position="170"/>
    </location>
</feature>
<evidence type="ECO:0000256" key="2">
    <source>
        <dbReference type="PROSITE-ProRule" id="PRU00332"/>
    </source>
</evidence>
<dbReference type="GO" id="GO:0005737">
    <property type="term" value="C:cytoplasm"/>
    <property type="evidence" value="ECO:0007669"/>
    <property type="project" value="UniProtKB-ARBA"/>
</dbReference>
<proteinExistence type="predicted"/>
<name>A0ABD3X3A7_SINWO</name>
<feature type="compositionally biased region" description="Pro residues" evidence="3">
    <location>
        <begin position="672"/>
        <end position="681"/>
    </location>
</feature>
<feature type="compositionally biased region" description="Basic and acidic residues" evidence="3">
    <location>
        <begin position="526"/>
        <end position="542"/>
    </location>
</feature>
<feature type="compositionally biased region" description="Basic and acidic residues" evidence="3">
    <location>
        <begin position="712"/>
        <end position="730"/>
    </location>
</feature>
<feature type="compositionally biased region" description="Basic and acidic residues" evidence="3">
    <location>
        <begin position="85"/>
        <end position="99"/>
    </location>
</feature>
<feature type="region of interest" description="Disordered" evidence="3">
    <location>
        <begin position="25"/>
        <end position="54"/>
    </location>
</feature>
<feature type="region of interest" description="Disordered" evidence="3">
    <location>
        <begin position="72"/>
        <end position="312"/>
    </location>
</feature>
<feature type="compositionally biased region" description="Polar residues" evidence="3">
    <location>
        <begin position="1083"/>
        <end position="1107"/>
    </location>
</feature>
<dbReference type="PROSITE" id="PS50961">
    <property type="entry name" value="HTH_LA"/>
    <property type="match status" value="1"/>
</dbReference>